<reference evidence="2 3" key="1">
    <citation type="submission" date="2019-06" db="EMBL/GenBank/DDBJ databases">
        <title>Whole genome shotgun sequence of Zoogloea ramigera NBRC 15342.</title>
        <authorList>
            <person name="Hosoyama A."/>
            <person name="Uohara A."/>
            <person name="Ohji S."/>
            <person name="Ichikawa N."/>
        </authorList>
    </citation>
    <scope>NUCLEOTIDE SEQUENCE [LARGE SCALE GENOMIC DNA]</scope>
    <source>
        <strain evidence="2 3">NBRC 15342</strain>
    </source>
</reference>
<dbReference type="EMBL" id="BJNV01000060">
    <property type="protein sequence ID" value="GEC96998.1"/>
    <property type="molecule type" value="Genomic_DNA"/>
</dbReference>
<accession>A0A4Y4CVT5</accession>
<keyword evidence="1" id="KW-0732">Signal</keyword>
<evidence type="ECO:0000313" key="3">
    <source>
        <dbReference type="Proteomes" id="UP000318422"/>
    </source>
</evidence>
<evidence type="ECO:0000313" key="2">
    <source>
        <dbReference type="EMBL" id="GEC96998.1"/>
    </source>
</evidence>
<keyword evidence="3" id="KW-1185">Reference proteome</keyword>
<dbReference type="OrthoDB" id="8904499at2"/>
<sequence>MRVSRQKVVPMAWRLAVVGCCAGLPVAAPAAVYKCVEEGRVVFADRPCAYVHPSGPPAAAQPVPPAIRAAGAAGAAVPPPVELRPARR</sequence>
<evidence type="ECO:0000256" key="1">
    <source>
        <dbReference type="SAM" id="SignalP"/>
    </source>
</evidence>
<proteinExistence type="predicted"/>
<protein>
    <recommendedName>
        <fullName evidence="4">DUF4124 domain-containing protein</fullName>
    </recommendedName>
</protein>
<name>A0A4Y4CVT5_ZOORA</name>
<feature type="chain" id="PRO_5021196359" description="DUF4124 domain-containing protein" evidence="1">
    <location>
        <begin position="31"/>
        <end position="88"/>
    </location>
</feature>
<dbReference type="AlphaFoldDB" id="A0A4Y4CVT5"/>
<feature type="signal peptide" evidence="1">
    <location>
        <begin position="1"/>
        <end position="30"/>
    </location>
</feature>
<dbReference type="Proteomes" id="UP000318422">
    <property type="component" value="Unassembled WGS sequence"/>
</dbReference>
<gene>
    <name evidence="2" type="ORF">ZRA01_30710</name>
</gene>
<comment type="caution">
    <text evidence="2">The sequence shown here is derived from an EMBL/GenBank/DDBJ whole genome shotgun (WGS) entry which is preliminary data.</text>
</comment>
<evidence type="ECO:0008006" key="4">
    <source>
        <dbReference type="Google" id="ProtNLM"/>
    </source>
</evidence>
<organism evidence="2 3">
    <name type="scientific">Zoogloea ramigera</name>
    <dbReference type="NCBI Taxonomy" id="350"/>
    <lineage>
        <taxon>Bacteria</taxon>
        <taxon>Pseudomonadati</taxon>
        <taxon>Pseudomonadota</taxon>
        <taxon>Betaproteobacteria</taxon>
        <taxon>Rhodocyclales</taxon>
        <taxon>Zoogloeaceae</taxon>
        <taxon>Zoogloea</taxon>
    </lineage>
</organism>
<dbReference type="RefSeq" id="WP_141353875.1">
    <property type="nucleotide sequence ID" value="NZ_BJNV01000060.1"/>
</dbReference>